<gene>
    <name evidence="2" type="ORF">IAD19_06630</name>
</gene>
<feature type="domain" description="PRD" evidence="1">
    <location>
        <begin position="170"/>
        <end position="283"/>
    </location>
</feature>
<dbReference type="EMBL" id="DVMX01000130">
    <property type="protein sequence ID" value="HIU42212.1"/>
    <property type="molecule type" value="Genomic_DNA"/>
</dbReference>
<reference evidence="2" key="2">
    <citation type="journal article" date="2021" name="PeerJ">
        <title>Extensive microbial diversity within the chicken gut microbiome revealed by metagenomics and culture.</title>
        <authorList>
            <person name="Gilroy R."/>
            <person name="Ravi A."/>
            <person name="Getino M."/>
            <person name="Pursley I."/>
            <person name="Horton D.L."/>
            <person name="Alikhan N.F."/>
            <person name="Baker D."/>
            <person name="Gharbi K."/>
            <person name="Hall N."/>
            <person name="Watson M."/>
            <person name="Adriaenssens E.M."/>
            <person name="Foster-Nyarko E."/>
            <person name="Jarju S."/>
            <person name="Secka A."/>
            <person name="Antonio M."/>
            <person name="Oren A."/>
            <person name="Chaudhuri R.R."/>
            <person name="La Ragione R."/>
            <person name="Hildebrand F."/>
            <person name="Pallen M.J."/>
        </authorList>
    </citation>
    <scope>NUCLEOTIDE SEQUENCE</scope>
    <source>
        <strain evidence="2">4509</strain>
    </source>
</reference>
<evidence type="ECO:0000313" key="3">
    <source>
        <dbReference type="Proteomes" id="UP000824082"/>
    </source>
</evidence>
<dbReference type="AlphaFoldDB" id="A0A9D1IRU9"/>
<dbReference type="PROSITE" id="PS51372">
    <property type="entry name" value="PRD_2"/>
    <property type="match status" value="1"/>
</dbReference>
<dbReference type="Proteomes" id="UP000824082">
    <property type="component" value="Unassembled WGS sequence"/>
</dbReference>
<dbReference type="GO" id="GO:0006355">
    <property type="term" value="P:regulation of DNA-templated transcription"/>
    <property type="evidence" value="ECO:0007669"/>
    <property type="project" value="InterPro"/>
</dbReference>
<dbReference type="InterPro" id="IPR036634">
    <property type="entry name" value="PRD_sf"/>
</dbReference>
<evidence type="ECO:0000259" key="1">
    <source>
        <dbReference type="PROSITE" id="PS51372"/>
    </source>
</evidence>
<proteinExistence type="predicted"/>
<dbReference type="Gene3D" id="1.10.1790.10">
    <property type="entry name" value="PRD domain"/>
    <property type="match status" value="1"/>
</dbReference>
<evidence type="ECO:0000313" key="2">
    <source>
        <dbReference type="EMBL" id="HIU42212.1"/>
    </source>
</evidence>
<organism evidence="2 3">
    <name type="scientific">Candidatus Egerieicola faecale</name>
    <dbReference type="NCBI Taxonomy" id="2840774"/>
    <lineage>
        <taxon>Bacteria</taxon>
        <taxon>Bacillati</taxon>
        <taxon>Bacillota</taxon>
        <taxon>Clostridia</taxon>
        <taxon>Eubacteriales</taxon>
        <taxon>Oscillospiraceae</taxon>
        <taxon>Oscillospiraceae incertae sedis</taxon>
        <taxon>Candidatus Egerieicola</taxon>
    </lineage>
</organism>
<name>A0A9D1IRU9_9FIRM</name>
<dbReference type="Pfam" id="PF00874">
    <property type="entry name" value="PRD"/>
    <property type="match status" value="1"/>
</dbReference>
<sequence>MVIKEVLNNAALWLEDGETGAVAIVVKENIISGISLGEEYDLSQADYCIQYKNRTLLEYLRVLLRTTKSKFLLVALRLDIKIKELYPHRMTEGFLTSLLNGLNVNDPDLVQNKPPILPWEDISLVLPEETKAAKILVEWVRDELGFEMTGNAPTTLAVVMYSHRVDRNMVLEYDEQIMLLEITHVVSSQFSLSFQAETVAYRRTINYLKMFCLRKLNSHHLDEDPPYPEKQAYELRQKYPAETFCVEQIMMYLTDKYGYTFSLREEIFLLCVVVDLASGKRMKK</sequence>
<reference evidence="2" key="1">
    <citation type="submission" date="2020-10" db="EMBL/GenBank/DDBJ databases">
        <authorList>
            <person name="Gilroy R."/>
        </authorList>
    </citation>
    <scope>NUCLEOTIDE SEQUENCE</scope>
    <source>
        <strain evidence="2">4509</strain>
    </source>
</reference>
<dbReference type="SUPFAM" id="SSF63520">
    <property type="entry name" value="PTS-regulatory domain, PRD"/>
    <property type="match status" value="1"/>
</dbReference>
<comment type="caution">
    <text evidence="2">The sequence shown here is derived from an EMBL/GenBank/DDBJ whole genome shotgun (WGS) entry which is preliminary data.</text>
</comment>
<protein>
    <submittedName>
        <fullName evidence="2">PRD domain-containing protein</fullName>
    </submittedName>
</protein>
<accession>A0A9D1IRU9</accession>
<dbReference type="InterPro" id="IPR011608">
    <property type="entry name" value="PRD"/>
</dbReference>